<organism evidence="2 3">
    <name type="scientific">Datura stramonium</name>
    <name type="common">Jimsonweed</name>
    <name type="synonym">Common thornapple</name>
    <dbReference type="NCBI Taxonomy" id="4076"/>
    <lineage>
        <taxon>Eukaryota</taxon>
        <taxon>Viridiplantae</taxon>
        <taxon>Streptophyta</taxon>
        <taxon>Embryophyta</taxon>
        <taxon>Tracheophyta</taxon>
        <taxon>Spermatophyta</taxon>
        <taxon>Magnoliopsida</taxon>
        <taxon>eudicotyledons</taxon>
        <taxon>Gunneridae</taxon>
        <taxon>Pentapetalae</taxon>
        <taxon>asterids</taxon>
        <taxon>lamiids</taxon>
        <taxon>Solanales</taxon>
        <taxon>Solanaceae</taxon>
        <taxon>Solanoideae</taxon>
        <taxon>Datureae</taxon>
        <taxon>Datura</taxon>
    </lineage>
</organism>
<name>A0ABS8SE79_DATST</name>
<keyword evidence="3" id="KW-1185">Reference proteome</keyword>
<dbReference type="EMBL" id="JACEIK010000440">
    <property type="protein sequence ID" value="MCD7457105.1"/>
    <property type="molecule type" value="Genomic_DNA"/>
</dbReference>
<reference evidence="2 3" key="1">
    <citation type="journal article" date="2021" name="BMC Genomics">
        <title>Datura genome reveals duplications of psychoactive alkaloid biosynthetic genes and high mutation rate following tissue culture.</title>
        <authorList>
            <person name="Rajewski A."/>
            <person name="Carter-House D."/>
            <person name="Stajich J."/>
            <person name="Litt A."/>
        </authorList>
    </citation>
    <scope>NUCLEOTIDE SEQUENCE [LARGE SCALE GENOMIC DNA]</scope>
    <source>
        <strain evidence="2">AR-01</strain>
    </source>
</reference>
<evidence type="ECO:0000313" key="2">
    <source>
        <dbReference type="EMBL" id="MCD7457105.1"/>
    </source>
</evidence>
<evidence type="ECO:0000313" key="3">
    <source>
        <dbReference type="Proteomes" id="UP000823775"/>
    </source>
</evidence>
<accession>A0ABS8SE79</accession>
<protein>
    <submittedName>
        <fullName evidence="2">Uncharacterized protein</fullName>
    </submittedName>
</protein>
<keyword evidence="1" id="KW-0812">Transmembrane</keyword>
<evidence type="ECO:0000256" key="1">
    <source>
        <dbReference type="SAM" id="Phobius"/>
    </source>
</evidence>
<keyword evidence="1" id="KW-0472">Membrane</keyword>
<feature type="transmembrane region" description="Helical" evidence="1">
    <location>
        <begin position="124"/>
        <end position="144"/>
    </location>
</feature>
<proteinExistence type="predicted"/>
<dbReference type="Proteomes" id="UP000823775">
    <property type="component" value="Unassembled WGS sequence"/>
</dbReference>
<sequence>MLRNHEAEVKSLKNEFSPHAMQFFNDHRVIAQQCKVEFNGNYEYEVTEALLHKRIDPIAKIHWWYFKEAYMMVYKHKLQPVRGKNFWKIEPHHALKPPTLVKMVGVPKVKIKREKDEAKNRQRVCNLGGLFTIAGLYLVTWASYIERQPSMGAVPHAPRTMDPLILYQIGHIFSIPSSSIPKISD</sequence>
<keyword evidence="1" id="KW-1133">Transmembrane helix</keyword>
<gene>
    <name evidence="2" type="ORF">HAX54_034178</name>
</gene>
<comment type="caution">
    <text evidence="2">The sequence shown here is derived from an EMBL/GenBank/DDBJ whole genome shotgun (WGS) entry which is preliminary data.</text>
</comment>